<gene>
    <name evidence="1" type="ORF">GBAR_LOCUS9013</name>
</gene>
<proteinExistence type="predicted"/>
<sequence>MSVEGAEDRIQIIGKKQGAKGPFYVEPDMVALFRVNITSPKKLGTFTGELEIHTSFDRVLRVPVYYKTAVGSVKIIPERNVFSPTFPYGQQKLPLRARSYYPQILDIREVQSDPPDERFYFITERTPTIPHLKPQALTEVCMYV</sequence>
<dbReference type="InterPro" id="IPR039877">
    <property type="entry name" value="TMEM131-like"/>
</dbReference>
<dbReference type="GO" id="GO:0016020">
    <property type="term" value="C:membrane"/>
    <property type="evidence" value="ECO:0007669"/>
    <property type="project" value="TreeGrafter"/>
</dbReference>
<keyword evidence="2" id="KW-1185">Reference proteome</keyword>
<evidence type="ECO:0000313" key="2">
    <source>
        <dbReference type="Proteomes" id="UP001174909"/>
    </source>
</evidence>
<dbReference type="AlphaFoldDB" id="A0AA35WEM0"/>
<reference evidence="1" key="1">
    <citation type="submission" date="2023-03" db="EMBL/GenBank/DDBJ databases">
        <authorList>
            <person name="Steffen K."/>
            <person name="Cardenas P."/>
        </authorList>
    </citation>
    <scope>NUCLEOTIDE SEQUENCE</scope>
</reference>
<accession>A0AA35WEM0</accession>
<comment type="caution">
    <text evidence="1">The sequence shown here is derived from an EMBL/GenBank/DDBJ whole genome shotgun (WGS) entry which is preliminary data.</text>
</comment>
<name>A0AA35WEM0_GEOBA</name>
<dbReference type="EMBL" id="CASHTH010001361">
    <property type="protein sequence ID" value="CAI8014411.1"/>
    <property type="molecule type" value="Genomic_DNA"/>
</dbReference>
<dbReference type="Proteomes" id="UP001174909">
    <property type="component" value="Unassembled WGS sequence"/>
</dbReference>
<protein>
    <submittedName>
        <fullName evidence="1">Transmembrane protein 131</fullName>
    </submittedName>
</protein>
<dbReference type="PANTHER" id="PTHR22050:SF0">
    <property type="entry name" value="TRANSMEMBRANE PROTEIN 131 HOMOLOG"/>
    <property type="match status" value="1"/>
</dbReference>
<keyword evidence="1" id="KW-0812">Transmembrane</keyword>
<dbReference type="PANTHER" id="PTHR22050">
    <property type="entry name" value="RW1 PROTEIN HOMOLOG"/>
    <property type="match status" value="1"/>
</dbReference>
<organism evidence="1 2">
    <name type="scientific">Geodia barretti</name>
    <name type="common">Barrett's horny sponge</name>
    <dbReference type="NCBI Taxonomy" id="519541"/>
    <lineage>
        <taxon>Eukaryota</taxon>
        <taxon>Metazoa</taxon>
        <taxon>Porifera</taxon>
        <taxon>Demospongiae</taxon>
        <taxon>Heteroscleromorpha</taxon>
        <taxon>Tetractinellida</taxon>
        <taxon>Astrophorina</taxon>
        <taxon>Geodiidae</taxon>
        <taxon>Geodia</taxon>
    </lineage>
</organism>
<keyword evidence="1" id="KW-0472">Membrane</keyword>
<evidence type="ECO:0000313" key="1">
    <source>
        <dbReference type="EMBL" id="CAI8014411.1"/>
    </source>
</evidence>